<dbReference type="Gene3D" id="1.10.30.50">
    <property type="match status" value="1"/>
</dbReference>
<accession>A0A5B0GJJ2</accession>
<evidence type="ECO:0000259" key="1">
    <source>
        <dbReference type="SMART" id="SM00507"/>
    </source>
</evidence>
<dbReference type="CDD" id="cd00085">
    <property type="entry name" value="HNHc"/>
    <property type="match status" value="1"/>
</dbReference>
<keyword evidence="3" id="KW-1185">Reference proteome</keyword>
<keyword evidence="2" id="KW-0378">Hydrolase</keyword>
<dbReference type="Pfam" id="PF01844">
    <property type="entry name" value="HNH"/>
    <property type="match status" value="1"/>
</dbReference>
<keyword evidence="2" id="KW-0540">Nuclease</keyword>
<comment type="caution">
    <text evidence="2">The sequence shown here is derived from an EMBL/GenBank/DDBJ whole genome shotgun (WGS) entry which is preliminary data.</text>
</comment>
<dbReference type="SMART" id="SM00507">
    <property type="entry name" value="HNHc"/>
    <property type="match status" value="1"/>
</dbReference>
<reference evidence="2 3" key="1">
    <citation type="submission" date="2019-08" db="EMBL/GenBank/DDBJ databases">
        <title>Paraburkholderia sp. DCY113.</title>
        <authorList>
            <person name="Kang J."/>
        </authorList>
    </citation>
    <scope>NUCLEOTIDE SEQUENCE [LARGE SCALE GENOMIC DNA]</scope>
    <source>
        <strain evidence="2 3">DCY113</strain>
    </source>
</reference>
<evidence type="ECO:0000313" key="3">
    <source>
        <dbReference type="Proteomes" id="UP000325273"/>
    </source>
</evidence>
<keyword evidence="2" id="KW-0255">Endonuclease</keyword>
<dbReference type="GO" id="GO:0003676">
    <property type="term" value="F:nucleic acid binding"/>
    <property type="evidence" value="ECO:0007669"/>
    <property type="project" value="InterPro"/>
</dbReference>
<dbReference type="InterPro" id="IPR002711">
    <property type="entry name" value="HNH"/>
</dbReference>
<dbReference type="InterPro" id="IPR003615">
    <property type="entry name" value="HNH_nuc"/>
</dbReference>
<dbReference type="GO" id="GO:0008270">
    <property type="term" value="F:zinc ion binding"/>
    <property type="evidence" value="ECO:0007669"/>
    <property type="project" value="InterPro"/>
</dbReference>
<dbReference type="Proteomes" id="UP000325273">
    <property type="component" value="Unassembled WGS sequence"/>
</dbReference>
<dbReference type="AlphaFoldDB" id="A0A5B0GJJ2"/>
<feature type="domain" description="HNH nuclease" evidence="1">
    <location>
        <begin position="11"/>
        <end position="63"/>
    </location>
</feature>
<organism evidence="2 3">
    <name type="scientific">Paraburkholderia panacisoli</name>
    <dbReference type="NCBI Taxonomy" id="2603818"/>
    <lineage>
        <taxon>Bacteria</taxon>
        <taxon>Pseudomonadati</taxon>
        <taxon>Pseudomonadota</taxon>
        <taxon>Betaproteobacteria</taxon>
        <taxon>Burkholderiales</taxon>
        <taxon>Burkholderiaceae</taxon>
        <taxon>Paraburkholderia</taxon>
    </lineage>
</organism>
<name>A0A5B0GJJ2_9BURK</name>
<protein>
    <submittedName>
        <fullName evidence="2">HNH endonuclease</fullName>
    </submittedName>
</protein>
<proteinExistence type="predicted"/>
<dbReference type="EMBL" id="VTUZ01000036">
    <property type="protein sequence ID" value="KAA1003462.1"/>
    <property type="molecule type" value="Genomic_DNA"/>
</dbReference>
<evidence type="ECO:0000313" key="2">
    <source>
        <dbReference type="EMBL" id="KAA1003462.1"/>
    </source>
</evidence>
<gene>
    <name evidence="2" type="ORF">FVF58_36675</name>
</gene>
<dbReference type="GO" id="GO:0004519">
    <property type="term" value="F:endonuclease activity"/>
    <property type="evidence" value="ECO:0007669"/>
    <property type="project" value="UniProtKB-KW"/>
</dbReference>
<sequence>MVNTLSGRGQLIRLWLDQERACVVSQQRITAVTGWHVHHIVRRVDGGSNARANLVMVHVVCHQKIHSRGLTVTKPAPN</sequence>